<dbReference type="InterPro" id="IPR011701">
    <property type="entry name" value="MFS"/>
</dbReference>
<keyword evidence="9" id="KW-1185">Reference proteome</keyword>
<dbReference type="Pfam" id="PF07690">
    <property type="entry name" value="MFS_1"/>
    <property type="match status" value="1"/>
</dbReference>
<dbReference type="PANTHER" id="PTHR43266">
    <property type="entry name" value="MACROLIDE-EFFLUX PROTEIN"/>
    <property type="match status" value="1"/>
</dbReference>
<evidence type="ECO:0000313" key="8">
    <source>
        <dbReference type="EMBL" id="TYP58740.1"/>
    </source>
</evidence>
<dbReference type="AlphaFoldDB" id="A0A5S5AY11"/>
<dbReference type="GO" id="GO:0022857">
    <property type="term" value="F:transmembrane transporter activity"/>
    <property type="evidence" value="ECO:0007669"/>
    <property type="project" value="InterPro"/>
</dbReference>
<evidence type="ECO:0000256" key="2">
    <source>
        <dbReference type="ARBA" id="ARBA00022448"/>
    </source>
</evidence>
<evidence type="ECO:0000256" key="3">
    <source>
        <dbReference type="ARBA" id="ARBA00022475"/>
    </source>
</evidence>
<evidence type="ECO:0000313" key="9">
    <source>
        <dbReference type="Proteomes" id="UP000322294"/>
    </source>
</evidence>
<comment type="subcellular location">
    <subcellularLocation>
        <location evidence="1">Cell membrane</location>
        <topology evidence="1">Multi-pass membrane protein</topology>
    </subcellularLocation>
</comment>
<name>A0A5S5AY11_9FIRM</name>
<keyword evidence="4 7" id="KW-0812">Transmembrane</keyword>
<keyword evidence="2" id="KW-0813">Transport</keyword>
<comment type="caution">
    <text evidence="8">The sequence shown here is derived from an EMBL/GenBank/DDBJ whole genome shotgun (WGS) entry which is preliminary data.</text>
</comment>
<dbReference type="PANTHER" id="PTHR43266:SF2">
    <property type="entry name" value="MAJOR FACILITATOR SUPERFAMILY (MFS) PROFILE DOMAIN-CONTAINING PROTEIN"/>
    <property type="match status" value="1"/>
</dbReference>
<evidence type="ECO:0000256" key="6">
    <source>
        <dbReference type="ARBA" id="ARBA00023136"/>
    </source>
</evidence>
<keyword evidence="6 7" id="KW-0472">Membrane</keyword>
<feature type="transmembrane region" description="Helical" evidence="7">
    <location>
        <begin position="106"/>
        <end position="126"/>
    </location>
</feature>
<dbReference type="SUPFAM" id="SSF103473">
    <property type="entry name" value="MFS general substrate transporter"/>
    <property type="match status" value="1"/>
</dbReference>
<dbReference type="InterPro" id="IPR036259">
    <property type="entry name" value="MFS_trans_sf"/>
</dbReference>
<organism evidence="8 9">
    <name type="scientific">Thermosediminibacter litoriperuensis</name>
    <dbReference type="NCBI Taxonomy" id="291989"/>
    <lineage>
        <taxon>Bacteria</taxon>
        <taxon>Bacillati</taxon>
        <taxon>Bacillota</taxon>
        <taxon>Clostridia</taxon>
        <taxon>Thermosediminibacterales</taxon>
        <taxon>Thermosediminibacteraceae</taxon>
        <taxon>Thermosediminibacter</taxon>
    </lineage>
</organism>
<dbReference type="EMBL" id="VNHO01000002">
    <property type="protein sequence ID" value="TYP58740.1"/>
    <property type="molecule type" value="Genomic_DNA"/>
</dbReference>
<keyword evidence="5 7" id="KW-1133">Transmembrane helix</keyword>
<dbReference type="GO" id="GO:0005886">
    <property type="term" value="C:plasma membrane"/>
    <property type="evidence" value="ECO:0007669"/>
    <property type="project" value="UniProtKB-SubCell"/>
</dbReference>
<evidence type="ECO:0000256" key="5">
    <source>
        <dbReference type="ARBA" id="ARBA00022989"/>
    </source>
</evidence>
<dbReference type="Proteomes" id="UP000322294">
    <property type="component" value="Unassembled WGS sequence"/>
</dbReference>
<dbReference type="Gene3D" id="1.20.1250.20">
    <property type="entry name" value="MFS general substrate transporter like domains"/>
    <property type="match status" value="1"/>
</dbReference>
<gene>
    <name evidence="8" type="ORF">LZ11_00195</name>
</gene>
<protein>
    <submittedName>
        <fullName evidence="8">MFS transporter</fullName>
    </submittedName>
</protein>
<evidence type="ECO:0000256" key="7">
    <source>
        <dbReference type="SAM" id="Phobius"/>
    </source>
</evidence>
<keyword evidence="3" id="KW-1003">Cell membrane</keyword>
<reference evidence="8 9" key="1">
    <citation type="submission" date="2019-07" db="EMBL/GenBank/DDBJ databases">
        <title>Genomic Encyclopedia of Type Strains, Phase I: the one thousand microbial genomes (KMG-I) project.</title>
        <authorList>
            <person name="Kyrpides N."/>
        </authorList>
    </citation>
    <scope>NUCLEOTIDE SEQUENCE [LARGE SCALE GENOMIC DNA]</scope>
    <source>
        <strain evidence="8 9">DSM 16647</strain>
    </source>
</reference>
<evidence type="ECO:0000256" key="1">
    <source>
        <dbReference type="ARBA" id="ARBA00004651"/>
    </source>
</evidence>
<feature type="transmembrane region" description="Helical" evidence="7">
    <location>
        <begin position="79"/>
        <end position="100"/>
    </location>
</feature>
<accession>A0A5S5AY11</accession>
<evidence type="ECO:0000256" key="4">
    <source>
        <dbReference type="ARBA" id="ARBA00022692"/>
    </source>
</evidence>
<sequence>MLISSLFMPVLINKFSEITVFKLGVTGLGLVLLLFPLNEIFALAAILQSLNGIFNLMYSVTRTTIIQKHGENQYLGRVFSTNSMFINIASVISLSTSGFLAEITSVRFVLIVAGLIVLLAGPYLYLI</sequence>
<proteinExistence type="predicted"/>